<dbReference type="Gene3D" id="3.20.180.10">
    <property type="entry name" value="PNP-oxidase-like"/>
    <property type="match status" value="1"/>
</dbReference>
<dbReference type="AlphaFoldDB" id="A0A7S0BKK9"/>
<name>A0A7S0BKK9_9RHOD</name>
<accession>A0A7S0BKK9</accession>
<evidence type="ECO:0008006" key="2">
    <source>
        <dbReference type="Google" id="ProtNLM"/>
    </source>
</evidence>
<gene>
    <name evidence="1" type="ORF">RMAR0315_LOCUS6806</name>
</gene>
<proteinExistence type="predicted"/>
<evidence type="ECO:0000313" key="1">
    <source>
        <dbReference type="EMBL" id="CAD8396818.1"/>
    </source>
</evidence>
<dbReference type="InterPro" id="IPR037119">
    <property type="entry name" value="Haem_oxidase_HugZ-like_sf"/>
</dbReference>
<dbReference type="EMBL" id="HBEK01012351">
    <property type="protein sequence ID" value="CAD8396818.1"/>
    <property type="molecule type" value="Transcribed_RNA"/>
</dbReference>
<organism evidence="1">
    <name type="scientific">Rhodosorus marinus</name>
    <dbReference type="NCBI Taxonomy" id="101924"/>
    <lineage>
        <taxon>Eukaryota</taxon>
        <taxon>Rhodophyta</taxon>
        <taxon>Stylonematophyceae</taxon>
        <taxon>Stylonematales</taxon>
        <taxon>Stylonemataceae</taxon>
        <taxon>Rhodosorus</taxon>
    </lineage>
</organism>
<protein>
    <recommendedName>
        <fullName evidence="2">DUF2470 domain-containing protein</fullName>
    </recommendedName>
</protein>
<sequence length="153" mass="16627">MAFVGVAGGLGLRGVTLPSKCSNGREVRTGRVSVQMVSINPDAGYNADPVLSWAPTVQEFMNKDHKHDLVQYFIQLGTSNNVNDPEIINDIALTGVDKNGLQIDVVLCEEADGRCVCLQDFIPWADSRMCKTIDDICGSLSKMSRQCGLSSEF</sequence>
<reference evidence="1" key="1">
    <citation type="submission" date="2021-01" db="EMBL/GenBank/DDBJ databases">
        <authorList>
            <person name="Corre E."/>
            <person name="Pelletier E."/>
            <person name="Niang G."/>
            <person name="Scheremetjew M."/>
            <person name="Finn R."/>
            <person name="Kale V."/>
            <person name="Holt S."/>
            <person name="Cochrane G."/>
            <person name="Meng A."/>
            <person name="Brown T."/>
            <person name="Cohen L."/>
        </authorList>
    </citation>
    <scope>NUCLEOTIDE SEQUENCE</scope>
    <source>
        <strain evidence="1">UTEX LB 2760</strain>
    </source>
</reference>